<evidence type="ECO:0000313" key="3">
    <source>
        <dbReference type="Proteomes" id="UP000324091"/>
    </source>
</evidence>
<name>A0A5C6NGU8_9TELE</name>
<reference evidence="2 3" key="1">
    <citation type="submission" date="2019-04" db="EMBL/GenBank/DDBJ databases">
        <title>Chromosome genome assembly for Takifugu flavidus.</title>
        <authorList>
            <person name="Xiao S."/>
        </authorList>
    </citation>
    <scope>NUCLEOTIDE SEQUENCE [LARGE SCALE GENOMIC DNA]</scope>
    <source>
        <strain evidence="2">HTHZ2018</strain>
        <tissue evidence="2">Muscle</tissue>
    </source>
</reference>
<protein>
    <submittedName>
        <fullName evidence="2">Uncharacterized protein</fullName>
    </submittedName>
</protein>
<proteinExistence type="predicted"/>
<keyword evidence="3" id="KW-1185">Reference proteome</keyword>
<organism evidence="2 3">
    <name type="scientific">Takifugu flavidus</name>
    <name type="common">sansaifugu</name>
    <dbReference type="NCBI Taxonomy" id="433684"/>
    <lineage>
        <taxon>Eukaryota</taxon>
        <taxon>Metazoa</taxon>
        <taxon>Chordata</taxon>
        <taxon>Craniata</taxon>
        <taxon>Vertebrata</taxon>
        <taxon>Euteleostomi</taxon>
        <taxon>Actinopterygii</taxon>
        <taxon>Neopterygii</taxon>
        <taxon>Teleostei</taxon>
        <taxon>Neoteleostei</taxon>
        <taxon>Acanthomorphata</taxon>
        <taxon>Eupercaria</taxon>
        <taxon>Tetraodontiformes</taxon>
        <taxon>Tetradontoidea</taxon>
        <taxon>Tetraodontidae</taxon>
        <taxon>Takifugu</taxon>
    </lineage>
</organism>
<sequence>MSDRRVKEFRIIAEGLMLPGNEDNPRLTSPDLPQGGAKVPQFLKGRRDKRSRREPVARRHRLPSP</sequence>
<accession>A0A5C6NGU8</accession>
<feature type="region of interest" description="Disordered" evidence="1">
    <location>
        <begin position="18"/>
        <end position="65"/>
    </location>
</feature>
<evidence type="ECO:0000256" key="1">
    <source>
        <dbReference type="SAM" id="MobiDB-lite"/>
    </source>
</evidence>
<evidence type="ECO:0000313" key="2">
    <source>
        <dbReference type="EMBL" id="TWW64777.1"/>
    </source>
</evidence>
<dbReference type="Proteomes" id="UP000324091">
    <property type="component" value="Chromosome 22"/>
</dbReference>
<dbReference type="AlphaFoldDB" id="A0A5C6NGU8"/>
<gene>
    <name evidence="2" type="ORF">D4764_22G0004240</name>
</gene>
<dbReference type="EMBL" id="RHFK02000015">
    <property type="protein sequence ID" value="TWW64777.1"/>
    <property type="molecule type" value="Genomic_DNA"/>
</dbReference>
<comment type="caution">
    <text evidence="2">The sequence shown here is derived from an EMBL/GenBank/DDBJ whole genome shotgun (WGS) entry which is preliminary data.</text>
</comment>